<feature type="transmembrane region" description="Helical" evidence="8">
    <location>
        <begin position="473"/>
        <end position="493"/>
    </location>
</feature>
<protein>
    <submittedName>
        <fullName evidence="9">Dolichyl-phosphate-mannose-protein mannosyltransferase</fullName>
    </submittedName>
</protein>
<proteinExistence type="predicted"/>
<feature type="transmembrane region" description="Helical" evidence="8">
    <location>
        <begin position="275"/>
        <end position="303"/>
    </location>
</feature>
<feature type="transmembrane region" description="Helical" evidence="8">
    <location>
        <begin position="415"/>
        <end position="436"/>
    </location>
</feature>
<feature type="transmembrane region" description="Helical" evidence="8">
    <location>
        <begin position="66"/>
        <end position="84"/>
    </location>
</feature>
<feature type="transmembrane region" description="Helical" evidence="8">
    <location>
        <begin position="342"/>
        <end position="361"/>
    </location>
</feature>
<gene>
    <name evidence="9" type="ORF">SAMN05421858_3715</name>
</gene>
<dbReference type="InterPro" id="IPR050297">
    <property type="entry name" value="LipidA_mod_glycosyltrf_83"/>
</dbReference>
<name>A0A1N7DL37_9EURY</name>
<keyword evidence="4 9" id="KW-0808">Transferase</keyword>
<reference evidence="10" key="1">
    <citation type="submission" date="2017-01" db="EMBL/GenBank/DDBJ databases">
        <authorList>
            <person name="Varghese N."/>
            <person name="Submissions S."/>
        </authorList>
    </citation>
    <scope>NUCLEOTIDE SEQUENCE [LARGE SCALE GENOMIC DNA]</scope>
    <source>
        <strain evidence="10">CGMCC 1.7737</strain>
    </source>
</reference>
<keyword evidence="7 8" id="KW-0472">Membrane</keyword>
<evidence type="ECO:0000256" key="7">
    <source>
        <dbReference type="ARBA" id="ARBA00023136"/>
    </source>
</evidence>
<organism evidence="9 10">
    <name type="scientific">Haladaptatus litoreus</name>
    <dbReference type="NCBI Taxonomy" id="553468"/>
    <lineage>
        <taxon>Archaea</taxon>
        <taxon>Methanobacteriati</taxon>
        <taxon>Methanobacteriota</taxon>
        <taxon>Stenosarchaea group</taxon>
        <taxon>Halobacteria</taxon>
        <taxon>Halobacteriales</taxon>
        <taxon>Haladaptataceae</taxon>
        <taxon>Haladaptatus</taxon>
    </lineage>
</organism>
<evidence type="ECO:0000313" key="10">
    <source>
        <dbReference type="Proteomes" id="UP000186914"/>
    </source>
</evidence>
<evidence type="ECO:0000256" key="2">
    <source>
        <dbReference type="ARBA" id="ARBA00022475"/>
    </source>
</evidence>
<evidence type="ECO:0000256" key="6">
    <source>
        <dbReference type="ARBA" id="ARBA00022989"/>
    </source>
</evidence>
<feature type="transmembrane region" description="Helical" evidence="8">
    <location>
        <begin position="442"/>
        <end position="461"/>
    </location>
</feature>
<feature type="transmembrane region" description="Helical" evidence="8">
    <location>
        <begin position="12"/>
        <end position="34"/>
    </location>
</feature>
<feature type="transmembrane region" description="Helical" evidence="8">
    <location>
        <begin position="381"/>
        <end position="403"/>
    </location>
</feature>
<dbReference type="PANTHER" id="PTHR33908:SF11">
    <property type="entry name" value="MEMBRANE PROTEIN"/>
    <property type="match status" value="1"/>
</dbReference>
<evidence type="ECO:0000256" key="1">
    <source>
        <dbReference type="ARBA" id="ARBA00004651"/>
    </source>
</evidence>
<evidence type="ECO:0000256" key="8">
    <source>
        <dbReference type="SAM" id="Phobius"/>
    </source>
</evidence>
<keyword evidence="5 8" id="KW-0812">Transmembrane</keyword>
<dbReference type="Proteomes" id="UP000186914">
    <property type="component" value="Unassembled WGS sequence"/>
</dbReference>
<keyword evidence="6 8" id="KW-1133">Transmembrane helix</keyword>
<evidence type="ECO:0000313" key="9">
    <source>
        <dbReference type="EMBL" id="SIR76544.1"/>
    </source>
</evidence>
<feature type="transmembrane region" description="Helical" evidence="8">
    <location>
        <begin position="195"/>
        <end position="218"/>
    </location>
</feature>
<comment type="subcellular location">
    <subcellularLocation>
        <location evidence="1">Cell membrane</location>
        <topology evidence="1">Multi-pass membrane protein</topology>
    </subcellularLocation>
</comment>
<keyword evidence="2" id="KW-1003">Cell membrane</keyword>
<feature type="transmembrane region" description="Helical" evidence="8">
    <location>
        <begin position="238"/>
        <end position="263"/>
    </location>
</feature>
<evidence type="ECO:0000256" key="5">
    <source>
        <dbReference type="ARBA" id="ARBA00022692"/>
    </source>
</evidence>
<dbReference type="PANTHER" id="PTHR33908">
    <property type="entry name" value="MANNOSYLTRANSFERASE YKCB-RELATED"/>
    <property type="match status" value="1"/>
</dbReference>
<dbReference type="GO" id="GO:0008610">
    <property type="term" value="P:lipid biosynthetic process"/>
    <property type="evidence" value="ECO:0007669"/>
    <property type="project" value="UniProtKB-ARBA"/>
</dbReference>
<feature type="transmembrane region" description="Helical" evidence="8">
    <location>
        <begin position="117"/>
        <end position="136"/>
    </location>
</feature>
<feature type="transmembrane region" description="Helical" evidence="8">
    <location>
        <begin position="315"/>
        <end position="335"/>
    </location>
</feature>
<sequence>MRKYLTDGQHLAVLLLILGVAGSALNVVITNPYIQTFPPALAVAGGLALFESTDIDHSLSGFALDWRLTVSLALGVTTALGLLYQGGGGRSTATLMLTVLLYLCAALAIVSSGDLRLQVGLILLAGVVHRATMLYASPIPMGSDTMFHQRMAAQIAETHTLEPLAVAGSKHYYSPIYHLLVSNSMLIHGVNAQTASFLVVSIPALVVPVTVVAAVSRQEFGSTYAALSAYFVTISDAILKWAVTPATTTLGFVLVSCIILCLLRTSRSSQREYHALAMALFGVLIITHQTSAFIAATGITLLYSARSIVDGVSRVLLPLIAWLAVLGSWMGMRYAGPNSPDILTLIFSLFVAKLAASGGGGTGELPEYLDVVPAGSAGLTILHTIAPALVLGFGVLGGVLLIRSRRSGWNRYFELLVVAGGLTAVAFGGPLVGFAALLPFRWFPFIYLCLALTAPAGILALSRHLPQTPRPLAICAVLICITAFMGGTYLGAFDSPVFDDSSQAMSYAYSASEVEMLEHSAKYNGGATVSGERLSTLTVRRWFDGDSEAVHYIANENRVATPTDDLLILDRPYSHTDHAWYDVSVNGTTRSVVGELPSGYFQCGKDVVYSAGKSSIRYSTDGCRGL</sequence>
<dbReference type="AlphaFoldDB" id="A0A1N7DL37"/>
<keyword evidence="10" id="KW-1185">Reference proteome</keyword>
<evidence type="ECO:0000256" key="4">
    <source>
        <dbReference type="ARBA" id="ARBA00022679"/>
    </source>
</evidence>
<keyword evidence="3 9" id="KW-0328">Glycosyltransferase</keyword>
<accession>A0A1N7DL37</accession>
<feature type="transmembrane region" description="Helical" evidence="8">
    <location>
        <begin position="91"/>
        <end position="111"/>
    </location>
</feature>
<dbReference type="GO" id="GO:0016763">
    <property type="term" value="F:pentosyltransferase activity"/>
    <property type="evidence" value="ECO:0007669"/>
    <property type="project" value="TreeGrafter"/>
</dbReference>
<dbReference type="GO" id="GO:0005886">
    <property type="term" value="C:plasma membrane"/>
    <property type="evidence" value="ECO:0007669"/>
    <property type="project" value="UniProtKB-SubCell"/>
</dbReference>
<evidence type="ECO:0000256" key="3">
    <source>
        <dbReference type="ARBA" id="ARBA00022676"/>
    </source>
</evidence>
<dbReference type="EMBL" id="FTNO01000004">
    <property type="protein sequence ID" value="SIR76544.1"/>
    <property type="molecule type" value="Genomic_DNA"/>
</dbReference>